<reference evidence="1" key="1">
    <citation type="submission" date="2018-02" db="EMBL/GenBank/DDBJ databases">
        <title>Rhizophora mucronata_Transcriptome.</title>
        <authorList>
            <person name="Meera S.P."/>
            <person name="Sreeshan A."/>
            <person name="Augustine A."/>
        </authorList>
    </citation>
    <scope>NUCLEOTIDE SEQUENCE</scope>
    <source>
        <tissue evidence="1">Leaf</tissue>
    </source>
</reference>
<name>A0A2P2R3C1_RHIMU</name>
<accession>A0A2P2R3C1</accession>
<dbReference type="EMBL" id="GGEC01093196">
    <property type="protein sequence ID" value="MBX73680.1"/>
    <property type="molecule type" value="Transcribed_RNA"/>
</dbReference>
<evidence type="ECO:0000313" key="1">
    <source>
        <dbReference type="EMBL" id="MBX73680.1"/>
    </source>
</evidence>
<organism evidence="1">
    <name type="scientific">Rhizophora mucronata</name>
    <name type="common">Asiatic mangrove</name>
    <dbReference type="NCBI Taxonomy" id="61149"/>
    <lineage>
        <taxon>Eukaryota</taxon>
        <taxon>Viridiplantae</taxon>
        <taxon>Streptophyta</taxon>
        <taxon>Embryophyta</taxon>
        <taxon>Tracheophyta</taxon>
        <taxon>Spermatophyta</taxon>
        <taxon>Magnoliopsida</taxon>
        <taxon>eudicotyledons</taxon>
        <taxon>Gunneridae</taxon>
        <taxon>Pentapetalae</taxon>
        <taxon>rosids</taxon>
        <taxon>fabids</taxon>
        <taxon>Malpighiales</taxon>
        <taxon>Rhizophoraceae</taxon>
        <taxon>Rhizophora</taxon>
    </lineage>
</organism>
<protein>
    <submittedName>
        <fullName evidence="1">Uncharacterized protein</fullName>
    </submittedName>
</protein>
<proteinExistence type="predicted"/>
<sequence length="14" mass="1600">MNLVIESLVLVDVR</sequence>